<comment type="subcellular location">
    <subcellularLocation>
        <location evidence="1">Membrane</location>
        <topology evidence="1">Multi-pass membrane protein</topology>
    </subcellularLocation>
</comment>
<keyword evidence="8" id="KW-1185">Reference proteome</keyword>
<evidence type="ECO:0000313" key="8">
    <source>
        <dbReference type="Proteomes" id="UP000242694"/>
    </source>
</evidence>
<feature type="domain" description="Yip1" evidence="6">
    <location>
        <begin position="11"/>
        <end position="202"/>
    </location>
</feature>
<sequence>MVEHSKLPLYDHFDQLRERPKWLVKFLLIIVVSLVIGFINGNNTDFARQAKESAELVGTSASLDDSMLEMQKNIIIYMSPLGALFSLLLTFVVILIITKIVKSETKASSIFSAACSFKMITLIVSLIVSLIQFIAGIDLLDYDISSLNIFDKGNEGLASVNLVNLVNTYVVFIVLYATSRLSGKASIILAIVYAILAMGFSLIGGLMQLFA</sequence>
<evidence type="ECO:0000256" key="4">
    <source>
        <dbReference type="ARBA" id="ARBA00023136"/>
    </source>
</evidence>
<dbReference type="EMBL" id="PZDI01000045">
    <property type="protein sequence ID" value="PTH15697.1"/>
    <property type="molecule type" value="Genomic_DNA"/>
</dbReference>
<name>A0ABX5IEQ8_9STAP</name>
<organism evidence="7 8">
    <name type="scientific">Staphylococcus auricularis</name>
    <dbReference type="NCBI Taxonomy" id="29379"/>
    <lineage>
        <taxon>Bacteria</taxon>
        <taxon>Bacillati</taxon>
        <taxon>Bacillota</taxon>
        <taxon>Bacilli</taxon>
        <taxon>Bacillales</taxon>
        <taxon>Staphylococcaceae</taxon>
        <taxon>Staphylococcus</taxon>
    </lineage>
</organism>
<keyword evidence="3 5" id="KW-1133">Transmembrane helix</keyword>
<evidence type="ECO:0000313" key="7">
    <source>
        <dbReference type="EMBL" id="PTH15697.1"/>
    </source>
</evidence>
<feature type="transmembrane region" description="Helical" evidence="5">
    <location>
        <begin position="22"/>
        <end position="39"/>
    </location>
</feature>
<evidence type="ECO:0000256" key="1">
    <source>
        <dbReference type="ARBA" id="ARBA00004141"/>
    </source>
</evidence>
<reference evidence="7 8" key="1">
    <citation type="journal article" date="2016" name="Front. Microbiol.">
        <title>Comprehensive Phylogenetic Analysis of Bovine Non-aureus Staphylococci Species Based on Whole-Genome Sequencing.</title>
        <authorList>
            <person name="Naushad S."/>
            <person name="Barkema H.W."/>
            <person name="Luby C."/>
            <person name="Condas L.A."/>
            <person name="Nobrega D.B."/>
            <person name="Carson D.A."/>
            <person name="De Buck J."/>
        </authorList>
    </citation>
    <scope>NUCLEOTIDE SEQUENCE [LARGE SCALE GENOMIC DNA]</scope>
    <source>
        <strain evidence="7 8">SNUC 993</strain>
    </source>
</reference>
<protein>
    <recommendedName>
        <fullName evidence="6">Yip1 domain-containing protein</fullName>
    </recommendedName>
</protein>
<feature type="transmembrane region" description="Helical" evidence="5">
    <location>
        <begin position="110"/>
        <end position="137"/>
    </location>
</feature>
<evidence type="ECO:0000259" key="6">
    <source>
        <dbReference type="Pfam" id="PF04893"/>
    </source>
</evidence>
<keyword evidence="2 5" id="KW-0812">Transmembrane</keyword>
<evidence type="ECO:0000256" key="2">
    <source>
        <dbReference type="ARBA" id="ARBA00022692"/>
    </source>
</evidence>
<dbReference type="InterPro" id="IPR006977">
    <property type="entry name" value="Yip1_dom"/>
</dbReference>
<evidence type="ECO:0000256" key="3">
    <source>
        <dbReference type="ARBA" id="ARBA00022989"/>
    </source>
</evidence>
<keyword evidence="4 5" id="KW-0472">Membrane</keyword>
<proteinExistence type="predicted"/>
<accession>A0ABX5IEQ8</accession>
<feature type="transmembrane region" description="Helical" evidence="5">
    <location>
        <begin position="188"/>
        <end position="210"/>
    </location>
</feature>
<dbReference type="Pfam" id="PF04893">
    <property type="entry name" value="Yip1"/>
    <property type="match status" value="1"/>
</dbReference>
<comment type="caution">
    <text evidence="7">The sequence shown here is derived from an EMBL/GenBank/DDBJ whole genome shotgun (WGS) entry which is preliminary data.</text>
</comment>
<feature type="transmembrane region" description="Helical" evidence="5">
    <location>
        <begin position="157"/>
        <end position="176"/>
    </location>
</feature>
<dbReference type="Proteomes" id="UP000242694">
    <property type="component" value="Unassembled WGS sequence"/>
</dbReference>
<evidence type="ECO:0000256" key="5">
    <source>
        <dbReference type="SAM" id="Phobius"/>
    </source>
</evidence>
<gene>
    <name evidence="7" type="ORF">BU607_08555</name>
</gene>
<feature type="transmembrane region" description="Helical" evidence="5">
    <location>
        <begin position="74"/>
        <end position="98"/>
    </location>
</feature>